<evidence type="ECO:0000256" key="2">
    <source>
        <dbReference type="ARBA" id="ARBA00022884"/>
    </source>
</evidence>
<dbReference type="Proteomes" id="UP000664795">
    <property type="component" value="Unassembled WGS sequence"/>
</dbReference>
<dbReference type="Gene3D" id="3.30.70.1890">
    <property type="match status" value="1"/>
</dbReference>
<name>A0A939K1A3_9BACT</name>
<evidence type="ECO:0000313" key="5">
    <source>
        <dbReference type="EMBL" id="MBO0932065.1"/>
    </source>
</evidence>
<dbReference type="PANTHER" id="PTHR36984:SF1">
    <property type="entry name" value="CRISPR-ASSOCIATED ENDORIBONUCLEASE CAS6 1"/>
    <property type="match status" value="1"/>
</dbReference>
<reference evidence="5 6" key="1">
    <citation type="submission" date="2021-03" db="EMBL/GenBank/DDBJ databases">
        <title>Fibrella sp. HMF5036 genome sequencing and assembly.</title>
        <authorList>
            <person name="Kang H."/>
            <person name="Kim H."/>
            <person name="Bae S."/>
            <person name="Joh K."/>
        </authorList>
    </citation>
    <scope>NUCLEOTIDE SEQUENCE [LARGE SCALE GENOMIC DNA]</scope>
    <source>
        <strain evidence="5 6">HMF5036</strain>
    </source>
</reference>
<accession>A0A939K1A3</accession>
<dbReference type="RefSeq" id="WP_207336036.1">
    <property type="nucleotide sequence ID" value="NZ_JAFMYU010000010.1"/>
</dbReference>
<dbReference type="GO" id="GO:0051607">
    <property type="term" value="P:defense response to virus"/>
    <property type="evidence" value="ECO:0007669"/>
    <property type="project" value="UniProtKB-KW"/>
</dbReference>
<dbReference type="InterPro" id="IPR049435">
    <property type="entry name" value="Cas_Cas6_C"/>
</dbReference>
<protein>
    <submittedName>
        <fullName evidence="5">CRISPR-associated endoribonuclease Cas6</fullName>
    </submittedName>
</protein>
<gene>
    <name evidence="5" type="primary">cas6</name>
    <name evidence="5" type="ORF">J2I48_13725</name>
</gene>
<organism evidence="5 6">
    <name type="scientific">Fibrella aquatilis</name>
    <dbReference type="NCBI Taxonomy" id="2817059"/>
    <lineage>
        <taxon>Bacteria</taxon>
        <taxon>Pseudomonadati</taxon>
        <taxon>Bacteroidota</taxon>
        <taxon>Cytophagia</taxon>
        <taxon>Cytophagales</taxon>
        <taxon>Spirosomataceae</taxon>
        <taxon>Fibrella</taxon>
    </lineage>
</organism>
<keyword evidence="3" id="KW-0051">Antiviral defense</keyword>
<dbReference type="GO" id="GO:0016788">
    <property type="term" value="F:hydrolase activity, acting on ester bonds"/>
    <property type="evidence" value="ECO:0007669"/>
    <property type="project" value="InterPro"/>
</dbReference>
<dbReference type="PANTHER" id="PTHR36984">
    <property type="entry name" value="CRISPR-ASSOCIATED ENDORIBONUCLEASE CAS6 1"/>
    <property type="match status" value="1"/>
</dbReference>
<evidence type="ECO:0000313" key="6">
    <source>
        <dbReference type="Proteomes" id="UP000664795"/>
    </source>
</evidence>
<dbReference type="Pfam" id="PF01881">
    <property type="entry name" value="Cas_Cas6_C"/>
    <property type="match status" value="1"/>
</dbReference>
<evidence type="ECO:0000256" key="3">
    <source>
        <dbReference type="ARBA" id="ARBA00023118"/>
    </source>
</evidence>
<comment type="caution">
    <text evidence="5">The sequence shown here is derived from an EMBL/GenBank/DDBJ whole genome shotgun (WGS) entry which is preliminary data.</text>
</comment>
<dbReference type="InterPro" id="IPR045747">
    <property type="entry name" value="CRISPR-assoc_prot_Cas6_N_sf"/>
</dbReference>
<evidence type="ECO:0000259" key="4">
    <source>
        <dbReference type="Pfam" id="PF01881"/>
    </source>
</evidence>
<dbReference type="AlphaFoldDB" id="A0A939K1A3"/>
<dbReference type="CDD" id="cd21140">
    <property type="entry name" value="Cas6_I-like"/>
    <property type="match status" value="1"/>
</dbReference>
<dbReference type="InterPro" id="IPR010156">
    <property type="entry name" value="CRISPR-assoc_prot_Cas6"/>
</dbReference>
<dbReference type="EMBL" id="JAFMYU010000010">
    <property type="protein sequence ID" value="MBO0932065.1"/>
    <property type="molecule type" value="Genomic_DNA"/>
</dbReference>
<sequence>MRLNLSLTPTRQLIPFDYQQRLVGAFHKWLGDNEQHDGLSLYSLSWLSNGRVNKQRTGLRFDHGASWFISSYNTELLLKVVHGIQTDPEIAFGMSVRSLTIQALPDFSSEQRFTVASPVFIKRTINGNVEHILYDHPQANDFLTETLRRKLRAADLPDDGVQVVFDSSYSKAQSKLLTFNGIQNRASMCPVIVSGTSEQVAFAWCVGVGNSTGIGFGALR</sequence>
<dbReference type="Gene3D" id="3.30.70.1900">
    <property type="match status" value="1"/>
</dbReference>
<comment type="similarity">
    <text evidence="1">Belongs to the CRISPR-associated protein Cas6/Cse3/CasE family.</text>
</comment>
<dbReference type="GO" id="GO:0003723">
    <property type="term" value="F:RNA binding"/>
    <property type="evidence" value="ECO:0007669"/>
    <property type="project" value="UniProtKB-KW"/>
</dbReference>
<dbReference type="NCBIfam" id="TIGR01877">
    <property type="entry name" value="cas_cas6"/>
    <property type="match status" value="1"/>
</dbReference>
<proteinExistence type="inferred from homology"/>
<feature type="domain" description="CRISPR associated protein Cas6 C-terminal" evidence="4">
    <location>
        <begin position="105"/>
        <end position="219"/>
    </location>
</feature>
<evidence type="ECO:0000256" key="1">
    <source>
        <dbReference type="ARBA" id="ARBA00005937"/>
    </source>
</evidence>
<keyword evidence="6" id="KW-1185">Reference proteome</keyword>
<keyword evidence="2" id="KW-0694">RNA-binding</keyword>